<feature type="transmembrane region" description="Helical" evidence="2">
    <location>
        <begin position="170"/>
        <end position="192"/>
    </location>
</feature>
<accession>A0ABM7FBK0</accession>
<reference evidence="3 4" key="1">
    <citation type="journal article" date="2010" name="ChemBioChem">
        <title>Cloning and characterization of the biosynthetic gene cluster of 16-membered macrolide antibiotic FD-891: involvement of a dual functional cytochrome P450 monooxygenase catalyzing epoxidation and hydroxylation.</title>
        <authorList>
            <person name="Kudo F."/>
            <person name="Motegi A."/>
            <person name="Mizoue K."/>
            <person name="Eguchi T."/>
        </authorList>
    </citation>
    <scope>NUCLEOTIDE SEQUENCE [LARGE SCALE GENOMIC DNA]</scope>
    <source>
        <strain evidence="3 4">A-8890</strain>
    </source>
</reference>
<dbReference type="EMBL" id="AP018448">
    <property type="protein sequence ID" value="BBC33389.1"/>
    <property type="molecule type" value="Genomic_DNA"/>
</dbReference>
<feature type="transmembrane region" description="Helical" evidence="2">
    <location>
        <begin position="548"/>
        <end position="567"/>
    </location>
</feature>
<feature type="transmembrane region" description="Helical" evidence="2">
    <location>
        <begin position="58"/>
        <end position="83"/>
    </location>
</feature>
<reference evidence="3 4" key="2">
    <citation type="journal article" date="2023" name="ChemBioChem">
        <title>Acyltransferase Domain Exchange between Two Independent Type I Polyketide Synthases in the Same Producer Strain of Macrolide Antibiotics.</title>
        <authorList>
            <person name="Kudo F."/>
            <person name="Kishikawa K."/>
            <person name="Tsuboi K."/>
            <person name="Kido T."/>
            <person name="Usui T."/>
            <person name="Hashimoto J."/>
            <person name="Shin-Ya K."/>
            <person name="Miyanaga A."/>
            <person name="Eguchi T."/>
        </authorList>
    </citation>
    <scope>NUCLEOTIDE SEQUENCE [LARGE SCALE GENOMIC DNA]</scope>
    <source>
        <strain evidence="3 4">A-8890</strain>
    </source>
</reference>
<sequence length="568" mass="61584">MAMSTSTEPLEQPLRRLPESAVPEGCPAWTGESARSWTRALPPRWLPARARSVNVGGVALVGLLGGMWLAVFAGVPAALAALLPLHLVWALVRPEAVRVSAPLLTLVLAWHAGGLGPVLVPALLLVNVVWAAVEWRLNRARAQRRCALHAAGGATAPVPEGAGPLRRGRFLIRLGLLLPVPGAALIATASFWDATDDRLISLLVGWLVIGWGVTALLSGWLGRRRAAALRGAPVPVLRVLTRDDAYGTTEVFASDDVGALRPLFVVSAEEWYEDEEEDDEPLDDEPLDDEEPDELFDADEDVDEDDEAPGPLREAVLYGAAHDGAEVVIVSASEDADDPGDVIVESSTGPVRLLSERAVRLRIRADKVRVRRAAAYEERHAAAEAVTTKTLGSAGSVRRWRAGPLDWLVCVAIVIWAAAMVLTEGGSWRYVPGAFLGLIGVFVLPGRAAWRITADKDGLWLSGLRGTRHIQWDHLMVVRCAGGTLRVASRRARFGGDWSAHAPRWPWLERRYGLIHPYEKVAAEITAMWRDPELRPTETGAERVRGRALWPVGAVLCVVWVAALVLVP</sequence>
<keyword evidence="4" id="KW-1185">Reference proteome</keyword>
<name>A0ABM7FBK0_9ACTN</name>
<gene>
    <name evidence="3" type="ORF">SGFS_046830</name>
</gene>
<evidence type="ECO:0000256" key="1">
    <source>
        <dbReference type="SAM" id="MobiDB-lite"/>
    </source>
</evidence>
<feature type="transmembrane region" description="Helical" evidence="2">
    <location>
        <begin position="405"/>
        <end position="422"/>
    </location>
</feature>
<organism evidence="3 4">
    <name type="scientific">Streptomyces graminofaciens</name>
    <dbReference type="NCBI Taxonomy" id="68212"/>
    <lineage>
        <taxon>Bacteria</taxon>
        <taxon>Bacillati</taxon>
        <taxon>Actinomycetota</taxon>
        <taxon>Actinomycetes</taxon>
        <taxon>Kitasatosporales</taxon>
        <taxon>Streptomycetaceae</taxon>
        <taxon>Streptomyces</taxon>
    </lineage>
</organism>
<feature type="transmembrane region" description="Helical" evidence="2">
    <location>
        <begin position="103"/>
        <end position="133"/>
    </location>
</feature>
<feature type="region of interest" description="Disordered" evidence="1">
    <location>
        <begin position="271"/>
        <end position="293"/>
    </location>
</feature>
<dbReference type="Proteomes" id="UP001321542">
    <property type="component" value="Chromosome"/>
</dbReference>
<keyword evidence="2" id="KW-0812">Transmembrane</keyword>
<evidence type="ECO:0000313" key="3">
    <source>
        <dbReference type="EMBL" id="BBC33389.1"/>
    </source>
</evidence>
<keyword evidence="2" id="KW-1133">Transmembrane helix</keyword>
<feature type="transmembrane region" description="Helical" evidence="2">
    <location>
        <begin position="428"/>
        <end position="446"/>
    </location>
</feature>
<protein>
    <recommendedName>
        <fullName evidence="5">Integral membrane protein</fullName>
    </recommendedName>
</protein>
<proteinExistence type="predicted"/>
<feature type="transmembrane region" description="Helical" evidence="2">
    <location>
        <begin position="198"/>
        <end position="221"/>
    </location>
</feature>
<keyword evidence="2" id="KW-0472">Membrane</keyword>
<evidence type="ECO:0000256" key="2">
    <source>
        <dbReference type="SAM" id="Phobius"/>
    </source>
</evidence>
<evidence type="ECO:0008006" key="5">
    <source>
        <dbReference type="Google" id="ProtNLM"/>
    </source>
</evidence>
<evidence type="ECO:0000313" key="4">
    <source>
        <dbReference type="Proteomes" id="UP001321542"/>
    </source>
</evidence>